<evidence type="ECO:0000259" key="2">
    <source>
        <dbReference type="Pfam" id="PF20434"/>
    </source>
</evidence>
<protein>
    <submittedName>
        <fullName evidence="3">Alpha/beta hydrolase</fullName>
    </submittedName>
</protein>
<evidence type="ECO:0000313" key="4">
    <source>
        <dbReference type="Proteomes" id="UP001172728"/>
    </source>
</evidence>
<reference evidence="3" key="1">
    <citation type="submission" date="2023-06" db="EMBL/GenBank/DDBJ databases">
        <title>Sysu t00192.</title>
        <authorList>
            <person name="Gao L."/>
            <person name="Fang B.-Z."/>
            <person name="Li W.-J."/>
        </authorList>
    </citation>
    <scope>NUCLEOTIDE SEQUENCE</scope>
    <source>
        <strain evidence="3">SYSU T00192</strain>
    </source>
</reference>
<organism evidence="3 4">
    <name type="scientific">Demequina litoralis</name>
    <dbReference type="NCBI Taxonomy" id="3051660"/>
    <lineage>
        <taxon>Bacteria</taxon>
        <taxon>Bacillati</taxon>
        <taxon>Actinomycetota</taxon>
        <taxon>Actinomycetes</taxon>
        <taxon>Micrococcales</taxon>
        <taxon>Demequinaceae</taxon>
        <taxon>Demequina</taxon>
    </lineage>
</organism>
<feature type="region of interest" description="Disordered" evidence="1">
    <location>
        <begin position="146"/>
        <end position="174"/>
    </location>
</feature>
<evidence type="ECO:0000313" key="3">
    <source>
        <dbReference type="EMBL" id="MDN4474696.1"/>
    </source>
</evidence>
<dbReference type="EMBL" id="JAUHPW010000001">
    <property type="protein sequence ID" value="MDN4474696.1"/>
    <property type="molecule type" value="Genomic_DNA"/>
</dbReference>
<dbReference type="Proteomes" id="UP001172728">
    <property type="component" value="Unassembled WGS sequence"/>
</dbReference>
<dbReference type="RefSeq" id="WP_301131093.1">
    <property type="nucleotide sequence ID" value="NZ_JAUHPW010000001.1"/>
</dbReference>
<comment type="caution">
    <text evidence="3">The sequence shown here is derived from an EMBL/GenBank/DDBJ whole genome shotgun (WGS) entry which is preliminary data.</text>
</comment>
<evidence type="ECO:0000256" key="1">
    <source>
        <dbReference type="SAM" id="MobiDB-lite"/>
    </source>
</evidence>
<sequence>MTAPPGPRMPAAALPVAVLPTPVEISRTAVARLGAVYSAPAGSRPLELDLFTPVGAAARVPAIVWIHDGASQLGSRRLLHDLLAAVSEAGRLVAAGVAIASIDYRPSGDRGAPARADDVRAAVRWIRRHAAALGVDPAAIEVGGPSASLADRARRGERPPASSADAEAEPVKED</sequence>
<keyword evidence="4" id="KW-1185">Reference proteome</keyword>
<dbReference type="InterPro" id="IPR049492">
    <property type="entry name" value="BD-FAE-like_dom"/>
</dbReference>
<dbReference type="InterPro" id="IPR029058">
    <property type="entry name" value="AB_hydrolase_fold"/>
</dbReference>
<proteinExistence type="predicted"/>
<name>A0ABT8G6E7_9MICO</name>
<accession>A0ABT8G6E7</accession>
<feature type="domain" description="BD-FAE-like" evidence="2">
    <location>
        <begin position="48"/>
        <end position="147"/>
    </location>
</feature>
<dbReference type="Pfam" id="PF20434">
    <property type="entry name" value="BD-FAE"/>
    <property type="match status" value="1"/>
</dbReference>
<dbReference type="Gene3D" id="3.40.50.1820">
    <property type="entry name" value="alpha/beta hydrolase"/>
    <property type="match status" value="1"/>
</dbReference>
<gene>
    <name evidence="3" type="ORF">QQX09_02380</name>
</gene>
<dbReference type="SUPFAM" id="SSF53474">
    <property type="entry name" value="alpha/beta-Hydrolases"/>
    <property type="match status" value="1"/>
</dbReference>
<keyword evidence="3" id="KW-0378">Hydrolase</keyword>
<dbReference type="GO" id="GO:0016787">
    <property type="term" value="F:hydrolase activity"/>
    <property type="evidence" value="ECO:0007669"/>
    <property type="project" value="UniProtKB-KW"/>
</dbReference>